<comment type="caution">
    <text evidence="9">The sequence shown here is derived from an EMBL/GenBank/DDBJ whole genome shotgun (WGS) entry which is preliminary data.</text>
</comment>
<dbReference type="Gene3D" id="1.10.287.470">
    <property type="entry name" value="Helix hairpin bin"/>
    <property type="match status" value="1"/>
</dbReference>
<evidence type="ECO:0000256" key="2">
    <source>
        <dbReference type="ARBA" id="ARBA00009477"/>
    </source>
</evidence>
<dbReference type="SUPFAM" id="SSF111369">
    <property type="entry name" value="HlyD-like secretion proteins"/>
    <property type="match status" value="1"/>
</dbReference>
<gene>
    <name evidence="9" type="primary">mexE</name>
    <name evidence="9" type="ORF">PAUR_a0938</name>
</gene>
<accession>A0ABR9E995</accession>
<dbReference type="InterPro" id="IPR058626">
    <property type="entry name" value="MdtA-like_b-barrel"/>
</dbReference>
<feature type="domain" description="Multidrug resistance protein MdtA-like alpha-helical hairpin" evidence="5">
    <location>
        <begin position="105"/>
        <end position="173"/>
    </location>
</feature>
<evidence type="ECO:0000259" key="5">
    <source>
        <dbReference type="Pfam" id="PF25876"/>
    </source>
</evidence>
<organism evidence="9 10">
    <name type="scientific">Pseudoalteromonas aurantia 208</name>
    <dbReference type="NCBI Taxonomy" id="1314867"/>
    <lineage>
        <taxon>Bacteria</taxon>
        <taxon>Pseudomonadati</taxon>
        <taxon>Pseudomonadota</taxon>
        <taxon>Gammaproteobacteria</taxon>
        <taxon>Alteromonadales</taxon>
        <taxon>Pseudoalteromonadaceae</taxon>
        <taxon>Pseudoalteromonas</taxon>
    </lineage>
</organism>
<dbReference type="Pfam" id="PF25876">
    <property type="entry name" value="HH_MFP_RND"/>
    <property type="match status" value="1"/>
</dbReference>
<evidence type="ECO:0000259" key="8">
    <source>
        <dbReference type="Pfam" id="PF25967"/>
    </source>
</evidence>
<evidence type="ECO:0000256" key="4">
    <source>
        <dbReference type="SAM" id="SignalP"/>
    </source>
</evidence>
<dbReference type="InterPro" id="IPR058624">
    <property type="entry name" value="MdtA-like_HH"/>
</dbReference>
<keyword evidence="10" id="KW-1185">Reference proteome</keyword>
<dbReference type="InterPro" id="IPR058625">
    <property type="entry name" value="MdtA-like_BSH"/>
</dbReference>
<dbReference type="PANTHER" id="PTHR30158">
    <property type="entry name" value="ACRA/E-RELATED COMPONENT OF DRUG EFFLUX TRANSPORTER"/>
    <property type="match status" value="1"/>
</dbReference>
<evidence type="ECO:0000313" key="9">
    <source>
        <dbReference type="EMBL" id="MBE0367557.1"/>
    </source>
</evidence>
<feature type="signal peptide" evidence="4">
    <location>
        <begin position="1"/>
        <end position="25"/>
    </location>
</feature>
<evidence type="ECO:0000313" key="10">
    <source>
        <dbReference type="Proteomes" id="UP000615755"/>
    </source>
</evidence>
<dbReference type="Gene3D" id="2.40.420.20">
    <property type="match status" value="1"/>
</dbReference>
<comment type="subcellular location">
    <subcellularLocation>
        <location evidence="1">Cell inner membrane</location>
        <topology evidence="1">Lipid-anchor</topology>
    </subcellularLocation>
</comment>
<dbReference type="RefSeq" id="WP_192506971.1">
    <property type="nucleotide sequence ID" value="NZ_AQGV01000012.1"/>
</dbReference>
<dbReference type="NCBIfam" id="TIGR01730">
    <property type="entry name" value="RND_mfp"/>
    <property type="match status" value="1"/>
</dbReference>
<dbReference type="Gene3D" id="2.40.30.170">
    <property type="match status" value="1"/>
</dbReference>
<comment type="similarity">
    <text evidence="2">Belongs to the membrane fusion protein (MFP) (TC 8.A.1) family.</text>
</comment>
<evidence type="ECO:0000256" key="3">
    <source>
        <dbReference type="SAM" id="Coils"/>
    </source>
</evidence>
<dbReference type="EMBL" id="AQGV01000012">
    <property type="protein sequence ID" value="MBE0367557.1"/>
    <property type="molecule type" value="Genomic_DNA"/>
</dbReference>
<feature type="chain" id="PRO_5046069388" evidence="4">
    <location>
        <begin position="26"/>
        <end position="395"/>
    </location>
</feature>
<feature type="domain" description="Multidrug resistance protein MdtA-like C-terminal permuted SH3" evidence="8">
    <location>
        <begin position="297"/>
        <end position="353"/>
    </location>
</feature>
<proteinExistence type="inferred from homology"/>
<protein>
    <submittedName>
        <fullName evidence="9">Membrane fusion protein</fullName>
    </submittedName>
</protein>
<keyword evidence="3" id="KW-0175">Coiled coil</keyword>
<feature type="domain" description="Multidrug resistance protein MdtA-like barrel-sandwich hybrid" evidence="6">
    <location>
        <begin position="64"/>
        <end position="201"/>
    </location>
</feature>
<dbReference type="Pfam" id="PF25944">
    <property type="entry name" value="Beta-barrel_RND"/>
    <property type="match status" value="1"/>
</dbReference>
<evidence type="ECO:0000259" key="7">
    <source>
        <dbReference type="Pfam" id="PF25944"/>
    </source>
</evidence>
<dbReference type="Gene3D" id="2.40.50.100">
    <property type="match status" value="1"/>
</dbReference>
<dbReference type="Proteomes" id="UP000615755">
    <property type="component" value="Unassembled WGS sequence"/>
</dbReference>
<keyword evidence="4" id="KW-0732">Signal</keyword>
<dbReference type="InterPro" id="IPR006143">
    <property type="entry name" value="RND_pump_MFP"/>
</dbReference>
<feature type="coiled-coil region" evidence="3">
    <location>
        <begin position="104"/>
        <end position="141"/>
    </location>
</feature>
<dbReference type="InterPro" id="IPR058627">
    <property type="entry name" value="MdtA-like_C"/>
</dbReference>
<reference evidence="9 10" key="1">
    <citation type="submission" date="2015-03" db="EMBL/GenBank/DDBJ databases">
        <title>Genome sequence of Pseudoalteromonas aurantia.</title>
        <authorList>
            <person name="Xie B.-B."/>
            <person name="Rong J.-C."/>
            <person name="Qin Q.-L."/>
            <person name="Zhang Y.-Z."/>
        </authorList>
    </citation>
    <scope>NUCLEOTIDE SEQUENCE [LARGE SCALE GENOMIC DNA]</scope>
    <source>
        <strain evidence="9 10">208</strain>
    </source>
</reference>
<name>A0ABR9E995_9GAMM</name>
<dbReference type="Pfam" id="PF25917">
    <property type="entry name" value="BSH_RND"/>
    <property type="match status" value="1"/>
</dbReference>
<evidence type="ECO:0000256" key="1">
    <source>
        <dbReference type="ARBA" id="ARBA00004519"/>
    </source>
</evidence>
<feature type="domain" description="Multidrug resistance protein MdtA-like beta-barrel" evidence="7">
    <location>
        <begin position="229"/>
        <end position="289"/>
    </location>
</feature>
<evidence type="ECO:0000259" key="6">
    <source>
        <dbReference type="Pfam" id="PF25917"/>
    </source>
</evidence>
<sequence length="395" mass="43376">MKKPLLVLSILAGLAYLSGCTETHAETKAPATQMFKQPIDIAQVQSYPVQSWFTYTSRLEAVESVSLRPRVSGVVDSVNFREGQKVSAGDTLFTLDQRPFKTKVAELTAQLASANAVLQQAKNESKRAERLSKSNSIAQEELESRRSVLAQRQADVFATQAKLDAAQLDLTFTQVIAPIDGVVSRAEITTGNTVQAGQSELTHIVSDSHLYAYFDINERTWQNAFATLKGDKQTPVLMQLTAQQSFAHQGVIDFVDNRINEQTGTLRVRAIFDAESHLKPGAFARIRLATSDIKEQVLVPEKSIGTDLKNRFVLVTDENDVLQYRLVTLGERYGTLRAIISGLQVGDKIAVNGPARVGPGMPISPKIVEISTKDQLLVLGNTQRVLPALTMQRGE</sequence>
<dbReference type="PANTHER" id="PTHR30158:SF10">
    <property type="entry name" value="CATION EFFLUX PUMP"/>
    <property type="match status" value="1"/>
</dbReference>
<dbReference type="Pfam" id="PF25967">
    <property type="entry name" value="RND-MFP_C"/>
    <property type="match status" value="1"/>
</dbReference>